<proteinExistence type="predicted"/>
<protein>
    <submittedName>
        <fullName evidence="1">Uncharacterized protein</fullName>
    </submittedName>
</protein>
<dbReference type="AlphaFoldDB" id="A0AAV3W3W7"/>
<accession>A0AAV3W3W7</accession>
<comment type="caution">
    <text evidence="1">The sequence shown here is derived from an EMBL/GenBank/DDBJ whole genome shotgun (WGS) entry which is preliminary data.</text>
</comment>
<keyword evidence="2" id="KW-1185">Reference proteome</keyword>
<sequence>MRRVARILLIIFCFPYIKRVNNLIGKNNMGLIIKIPLLFLNKEKSWIHSIKTIRLDLKGSNVD</sequence>
<dbReference type="Proteomes" id="UP000325212">
    <property type="component" value="Unassembled WGS sequence"/>
</dbReference>
<dbReference type="EMBL" id="BJLA01000011">
    <property type="protein sequence ID" value="GEA32157.1"/>
    <property type="molecule type" value="Genomic_DNA"/>
</dbReference>
<evidence type="ECO:0000313" key="2">
    <source>
        <dbReference type="Proteomes" id="UP000325212"/>
    </source>
</evidence>
<evidence type="ECO:0000313" key="1">
    <source>
        <dbReference type="EMBL" id="GEA32157.1"/>
    </source>
</evidence>
<name>A0AAV3W3W7_9CLOT</name>
<gene>
    <name evidence="1" type="ORF">CDIOL_30800</name>
</gene>
<reference evidence="1 2" key="1">
    <citation type="submission" date="2019-06" db="EMBL/GenBank/DDBJ databases">
        <title>Draft genome sequence of Clostridium diolis DSM 15410.</title>
        <authorList>
            <person name="Kobayashi H."/>
            <person name="Tanizawa Y."/>
            <person name="Tohno M."/>
        </authorList>
    </citation>
    <scope>NUCLEOTIDE SEQUENCE [LARGE SCALE GENOMIC DNA]</scope>
    <source>
        <strain evidence="1 2">DSM 15410</strain>
    </source>
</reference>
<organism evidence="1 2">
    <name type="scientific">Clostridium diolis</name>
    <dbReference type="NCBI Taxonomy" id="223919"/>
    <lineage>
        <taxon>Bacteria</taxon>
        <taxon>Bacillati</taxon>
        <taxon>Bacillota</taxon>
        <taxon>Clostridia</taxon>
        <taxon>Eubacteriales</taxon>
        <taxon>Clostridiaceae</taxon>
        <taxon>Clostridium</taxon>
    </lineage>
</organism>